<protein>
    <recommendedName>
        <fullName evidence="1">Bro-N domain-containing protein</fullName>
    </recommendedName>
</protein>
<comment type="caution">
    <text evidence="2">The sequence shown here is derived from an EMBL/GenBank/DDBJ whole genome shotgun (WGS) entry which is preliminary data.</text>
</comment>
<name>A0A1F5ECT9_9BACT</name>
<proteinExistence type="predicted"/>
<evidence type="ECO:0000313" key="2">
    <source>
        <dbReference type="EMBL" id="OGD65024.1"/>
    </source>
</evidence>
<evidence type="ECO:0000259" key="1">
    <source>
        <dbReference type="SMART" id="SM01040"/>
    </source>
</evidence>
<organism evidence="2 3">
    <name type="scientific">Candidatus Berkelbacteria bacterium RIFOXYA2_FULL_43_10</name>
    <dbReference type="NCBI Taxonomy" id="1797472"/>
    <lineage>
        <taxon>Bacteria</taxon>
        <taxon>Candidatus Berkelbacteria</taxon>
    </lineage>
</organism>
<dbReference type="SMART" id="SM01040">
    <property type="entry name" value="Bro-N"/>
    <property type="match status" value="1"/>
</dbReference>
<feature type="domain" description="Bro-N" evidence="1">
    <location>
        <begin position="25"/>
        <end position="113"/>
    </location>
</feature>
<sequence>MISKSNTYKMKEETTNKIAIFRGQKVRRTIWKNEWWFVVNDVVIVLTDTPNVKDYIRKMRIRDKEIGKGWGQIVTPLPVRTEGGTQELNCANTEGIFRIIQSIPSPKAEPFSPLSLRGSRATEAI</sequence>
<evidence type="ECO:0000313" key="3">
    <source>
        <dbReference type="Proteomes" id="UP000178583"/>
    </source>
</evidence>
<dbReference type="AlphaFoldDB" id="A0A1F5ECT9"/>
<gene>
    <name evidence="2" type="ORF">A2215_04775</name>
</gene>
<dbReference type="Proteomes" id="UP000178583">
    <property type="component" value="Unassembled WGS sequence"/>
</dbReference>
<dbReference type="STRING" id="1797472.A2215_04775"/>
<dbReference type="Pfam" id="PF02498">
    <property type="entry name" value="Bro-N"/>
    <property type="match status" value="1"/>
</dbReference>
<dbReference type="InterPro" id="IPR003497">
    <property type="entry name" value="BRO_N_domain"/>
</dbReference>
<accession>A0A1F5ECT9</accession>
<reference evidence="2 3" key="1">
    <citation type="journal article" date="2016" name="Nat. Commun.">
        <title>Thousands of microbial genomes shed light on interconnected biogeochemical processes in an aquifer system.</title>
        <authorList>
            <person name="Anantharaman K."/>
            <person name="Brown C.T."/>
            <person name="Hug L.A."/>
            <person name="Sharon I."/>
            <person name="Castelle C.J."/>
            <person name="Probst A.J."/>
            <person name="Thomas B.C."/>
            <person name="Singh A."/>
            <person name="Wilkins M.J."/>
            <person name="Karaoz U."/>
            <person name="Brodie E.L."/>
            <person name="Williams K.H."/>
            <person name="Hubbard S.S."/>
            <person name="Banfield J.F."/>
        </authorList>
    </citation>
    <scope>NUCLEOTIDE SEQUENCE [LARGE SCALE GENOMIC DNA]</scope>
</reference>
<dbReference type="EMBL" id="MEZY01000016">
    <property type="protein sequence ID" value="OGD65024.1"/>
    <property type="molecule type" value="Genomic_DNA"/>
</dbReference>